<dbReference type="RefSeq" id="WP_040752411.1">
    <property type="nucleotide sequence ID" value="NZ_JACHIT010000002.1"/>
</dbReference>
<gene>
    <name evidence="2" type="ORF">BJY24_005068</name>
</gene>
<dbReference type="EMBL" id="JACHIT010000002">
    <property type="protein sequence ID" value="MBB5916156.1"/>
    <property type="molecule type" value="Genomic_DNA"/>
</dbReference>
<dbReference type="CDD" id="cd24146">
    <property type="entry name" value="nat-AmDH_N_like"/>
    <property type="match status" value="1"/>
</dbReference>
<dbReference type="InterPro" id="IPR036291">
    <property type="entry name" value="NAD(P)-bd_dom_sf"/>
</dbReference>
<dbReference type="AlphaFoldDB" id="A0A7W9UK76"/>
<comment type="caution">
    <text evidence="2">The sequence shown here is derived from an EMBL/GenBank/DDBJ whole genome shotgun (WGS) entry which is preliminary data.</text>
</comment>
<dbReference type="Gene3D" id="3.40.50.720">
    <property type="entry name" value="NAD(P)-binding Rossmann-like Domain"/>
    <property type="match status" value="1"/>
</dbReference>
<dbReference type="SUPFAM" id="SSF51735">
    <property type="entry name" value="NAD(P)-binding Rossmann-fold domains"/>
    <property type="match status" value="1"/>
</dbReference>
<sequence>MTTLRVIQWTTGKVGKLSLRGILDDPRLELAGVYAYSADKAGRDAGALCGRPDTGVLATTDIDALIALDADVVLYTPFMADLGHAVRLLASGLDVISTNLFLNLGGIQGDTEEKLADACRRGDSSLFITGINPGWINSMVTAMTAVCRDVETVSIFESADVSVYESAETWQALGFSFAEATPEKIEMSKLWLSTFRDSNQRMAAALGYRLDDVEFFIEHATASTDVDLGWLHIEKNTIAALRAGWNGKIGGRTVVQTTVAWYLTKELNEDWQFDDDHYQVIVKGEPEVRTRIRFVPPDTWGNHEWDTMTAMPAVNAAFEVAAAPPGISTLKDIGLVCAPAGIWHTHAT</sequence>
<keyword evidence="3" id="KW-1185">Reference proteome</keyword>
<dbReference type="InterPro" id="IPR045760">
    <property type="entry name" value="DAP_DH_C"/>
</dbReference>
<dbReference type="Proteomes" id="UP000540412">
    <property type="component" value="Unassembled WGS sequence"/>
</dbReference>
<organism evidence="2 3">
    <name type="scientific">Nocardia transvalensis</name>
    <dbReference type="NCBI Taxonomy" id="37333"/>
    <lineage>
        <taxon>Bacteria</taxon>
        <taxon>Bacillati</taxon>
        <taxon>Actinomycetota</taxon>
        <taxon>Actinomycetes</taxon>
        <taxon>Mycobacteriales</taxon>
        <taxon>Nocardiaceae</taxon>
        <taxon>Nocardia</taxon>
    </lineage>
</organism>
<evidence type="ECO:0000313" key="3">
    <source>
        <dbReference type="Proteomes" id="UP000540412"/>
    </source>
</evidence>
<evidence type="ECO:0000259" key="1">
    <source>
        <dbReference type="Pfam" id="PF19328"/>
    </source>
</evidence>
<evidence type="ECO:0000313" key="2">
    <source>
        <dbReference type="EMBL" id="MBB5916156.1"/>
    </source>
</evidence>
<reference evidence="2 3" key="1">
    <citation type="submission" date="2020-08" db="EMBL/GenBank/DDBJ databases">
        <title>Sequencing the genomes of 1000 actinobacteria strains.</title>
        <authorList>
            <person name="Klenk H.-P."/>
        </authorList>
    </citation>
    <scope>NUCLEOTIDE SEQUENCE [LARGE SCALE GENOMIC DNA]</scope>
    <source>
        <strain evidence="2 3">DSM 43582</strain>
    </source>
</reference>
<protein>
    <recommendedName>
        <fullName evidence="1">2,4-diaminopentanoate dehydrogenase C-terminal domain-containing protein</fullName>
    </recommendedName>
</protein>
<dbReference type="Pfam" id="PF19328">
    <property type="entry name" value="DAP_DH_C"/>
    <property type="match status" value="1"/>
</dbReference>
<name>A0A7W9UK76_9NOCA</name>
<accession>A0A7W9UK76</accession>
<feature type="domain" description="2,4-diaminopentanoate dehydrogenase C-terminal" evidence="1">
    <location>
        <begin position="137"/>
        <end position="338"/>
    </location>
</feature>
<proteinExistence type="predicted"/>